<dbReference type="Pfam" id="PF00005">
    <property type="entry name" value="ABC_tran"/>
    <property type="match status" value="1"/>
</dbReference>
<dbReference type="RefSeq" id="WP_200673011.1">
    <property type="nucleotide sequence ID" value="NZ_JAACYA010000001.1"/>
</dbReference>
<sequence>MKEIIRLENITKVYETAGIKTKALRGINLTVYEGEFIAIMGASGSGKTTLMNIIGCLDTPTSGRYYLLGKDVSQLNDDQLSQIRNEYIGFVFQQFFLIPYLTAYENILVPALYSKNRFSQKEKRAEEILDMLGLSDKKNNKPSQLSGGQQQRVAIGRALINDPQLVLADEPTGALDSKTAKEIMNIFVQLNRKGRTIILITHDPEIASYAHRTVKISDGQITT</sequence>
<dbReference type="PROSITE" id="PS00211">
    <property type="entry name" value="ABC_TRANSPORTER_1"/>
    <property type="match status" value="1"/>
</dbReference>
<evidence type="ECO:0000313" key="7">
    <source>
        <dbReference type="Proteomes" id="UP000772812"/>
    </source>
</evidence>
<keyword evidence="3" id="KW-0547">Nucleotide-binding</keyword>
<reference evidence="6 7" key="1">
    <citation type="journal article" date="2021" name="Syst. Appl. Microbiol.">
        <title>Persephonella atlantica sp. nov.: How to adapt to physico-chemical gradients in high temperature hydrothermal habitats.</title>
        <authorList>
            <person name="Francois D.X."/>
            <person name="Godfroy A."/>
            <person name="Mathien C."/>
            <person name="Aube J."/>
            <person name="Cathalot C."/>
            <person name="Lesongeur F."/>
            <person name="L'Haridon S."/>
            <person name="Philippon X."/>
            <person name="Roussel E.G."/>
        </authorList>
    </citation>
    <scope>NUCLEOTIDE SEQUENCE [LARGE SCALE GENOMIC DNA]</scope>
    <source>
        <strain evidence="6 7">MO1340</strain>
    </source>
</reference>
<dbReference type="InterPro" id="IPR003439">
    <property type="entry name" value="ABC_transporter-like_ATP-bd"/>
</dbReference>
<evidence type="ECO:0000256" key="4">
    <source>
        <dbReference type="ARBA" id="ARBA00022840"/>
    </source>
</evidence>
<proteinExistence type="inferred from homology"/>
<comment type="caution">
    <text evidence="6">The sequence shown here is derived from an EMBL/GenBank/DDBJ whole genome shotgun (WGS) entry which is preliminary data.</text>
</comment>
<accession>A0ABS1GF95</accession>
<organism evidence="6 7">
    <name type="scientific">Persephonella atlantica</name>
    <dbReference type="NCBI Taxonomy" id="2699429"/>
    <lineage>
        <taxon>Bacteria</taxon>
        <taxon>Pseudomonadati</taxon>
        <taxon>Aquificota</taxon>
        <taxon>Aquificia</taxon>
        <taxon>Aquificales</taxon>
        <taxon>Hydrogenothermaceae</taxon>
        <taxon>Persephonella</taxon>
    </lineage>
</organism>
<comment type="similarity">
    <text evidence="1">Belongs to the ABC transporter superfamily.</text>
</comment>
<dbReference type="InterPro" id="IPR027417">
    <property type="entry name" value="P-loop_NTPase"/>
</dbReference>
<keyword evidence="2" id="KW-0813">Transport</keyword>
<name>A0ABS1GF95_9AQUI</name>
<evidence type="ECO:0000256" key="1">
    <source>
        <dbReference type="ARBA" id="ARBA00005417"/>
    </source>
</evidence>
<evidence type="ECO:0000313" key="6">
    <source>
        <dbReference type="EMBL" id="MBK3331594.1"/>
    </source>
</evidence>
<dbReference type="Proteomes" id="UP000772812">
    <property type="component" value="Unassembled WGS sequence"/>
</dbReference>
<keyword evidence="7" id="KW-1185">Reference proteome</keyword>
<evidence type="ECO:0000256" key="3">
    <source>
        <dbReference type="ARBA" id="ARBA00022741"/>
    </source>
</evidence>
<evidence type="ECO:0000256" key="2">
    <source>
        <dbReference type="ARBA" id="ARBA00022448"/>
    </source>
</evidence>
<dbReference type="SUPFAM" id="SSF52540">
    <property type="entry name" value="P-loop containing nucleoside triphosphate hydrolases"/>
    <property type="match status" value="1"/>
</dbReference>
<gene>
    <name evidence="6" type="ORF">GWK41_00770</name>
</gene>
<dbReference type="PANTHER" id="PTHR42798:SF6">
    <property type="entry name" value="CELL DIVISION ATP-BINDING PROTEIN FTSE"/>
    <property type="match status" value="1"/>
</dbReference>
<dbReference type="PANTHER" id="PTHR42798">
    <property type="entry name" value="LIPOPROTEIN-RELEASING SYSTEM ATP-BINDING PROTEIN LOLD"/>
    <property type="match status" value="1"/>
</dbReference>
<evidence type="ECO:0000259" key="5">
    <source>
        <dbReference type="PROSITE" id="PS50893"/>
    </source>
</evidence>
<dbReference type="SMART" id="SM00382">
    <property type="entry name" value="AAA"/>
    <property type="match status" value="1"/>
</dbReference>
<keyword evidence="4 6" id="KW-0067">ATP-binding</keyword>
<dbReference type="CDD" id="cd03255">
    <property type="entry name" value="ABC_MJ0796_LolCDE_FtsE"/>
    <property type="match status" value="1"/>
</dbReference>
<dbReference type="InterPro" id="IPR017871">
    <property type="entry name" value="ABC_transporter-like_CS"/>
</dbReference>
<dbReference type="PROSITE" id="PS50893">
    <property type="entry name" value="ABC_TRANSPORTER_2"/>
    <property type="match status" value="1"/>
</dbReference>
<dbReference type="InterPro" id="IPR017911">
    <property type="entry name" value="MacB-like_ATP-bd"/>
</dbReference>
<dbReference type="GO" id="GO:0005524">
    <property type="term" value="F:ATP binding"/>
    <property type="evidence" value="ECO:0007669"/>
    <property type="project" value="UniProtKB-KW"/>
</dbReference>
<dbReference type="Gene3D" id="3.40.50.300">
    <property type="entry name" value="P-loop containing nucleotide triphosphate hydrolases"/>
    <property type="match status" value="1"/>
</dbReference>
<protein>
    <submittedName>
        <fullName evidence="6">ABC transporter ATP-binding protein</fullName>
    </submittedName>
</protein>
<feature type="domain" description="ABC transporter" evidence="5">
    <location>
        <begin position="5"/>
        <end position="223"/>
    </location>
</feature>
<dbReference type="EMBL" id="JAACYA010000001">
    <property type="protein sequence ID" value="MBK3331594.1"/>
    <property type="molecule type" value="Genomic_DNA"/>
</dbReference>
<dbReference type="InterPro" id="IPR003593">
    <property type="entry name" value="AAA+_ATPase"/>
</dbReference>